<organism evidence="1 2">
    <name type="scientific">Svornostia abyssi</name>
    <dbReference type="NCBI Taxonomy" id="2898438"/>
    <lineage>
        <taxon>Bacteria</taxon>
        <taxon>Bacillati</taxon>
        <taxon>Actinomycetota</taxon>
        <taxon>Thermoleophilia</taxon>
        <taxon>Solirubrobacterales</taxon>
        <taxon>Baekduiaceae</taxon>
        <taxon>Svornostia</taxon>
    </lineage>
</organism>
<dbReference type="RefSeq" id="WP_353865074.1">
    <property type="nucleotide sequence ID" value="NZ_CP088295.1"/>
</dbReference>
<protein>
    <submittedName>
        <fullName evidence="1">Uncharacterized protein</fullName>
    </submittedName>
</protein>
<sequence>MPSVGTRNAAAGRLLVDCPETGSWQVVDLRTGRATALPLQSPAGRPMYFSAIGRRWVGGSGPCDDRGTCTRYIDLAAGRLETRPAGFTADLEATVLRSVGSCRGVAFNTYREGWQIFDAPYLARTVGRANALYRRDCRTGRDARLDPGFVSVLDVTFSDGAAFWPKGKRLIAARLRDPSVRQSWSVPGAKGDDIVHAVTGRRVIVGRVTKADKLDTPQAMKLFIGSLSADLT</sequence>
<gene>
    <name evidence="1" type="ORF">LRS13_03420</name>
</gene>
<name>A0ABY5PJR8_9ACTN</name>
<evidence type="ECO:0000313" key="1">
    <source>
        <dbReference type="EMBL" id="UUY04597.1"/>
    </source>
</evidence>
<keyword evidence="2" id="KW-1185">Reference proteome</keyword>
<accession>A0ABY5PJR8</accession>
<evidence type="ECO:0000313" key="2">
    <source>
        <dbReference type="Proteomes" id="UP001058860"/>
    </source>
</evidence>
<dbReference type="Proteomes" id="UP001058860">
    <property type="component" value="Chromosome"/>
</dbReference>
<reference evidence="2" key="1">
    <citation type="submission" date="2021-11" db="EMBL/GenBank/DDBJ databases">
        <title>Cultivation dependent microbiological survey of springs from the worlds oldest radium mine currently devoted to the extraction of radon-saturated water.</title>
        <authorList>
            <person name="Kapinusova G."/>
            <person name="Smrhova T."/>
            <person name="Strejcek M."/>
            <person name="Suman J."/>
            <person name="Jani K."/>
            <person name="Pajer P."/>
            <person name="Uhlik O."/>
        </authorList>
    </citation>
    <scope>NUCLEOTIDE SEQUENCE [LARGE SCALE GENOMIC DNA]</scope>
    <source>
        <strain evidence="2">J379</strain>
    </source>
</reference>
<dbReference type="EMBL" id="CP088295">
    <property type="protein sequence ID" value="UUY04597.1"/>
    <property type="molecule type" value="Genomic_DNA"/>
</dbReference>
<proteinExistence type="predicted"/>